<dbReference type="RefSeq" id="WP_149789843.1">
    <property type="nucleotide sequence ID" value="NZ_FNIO01000019.1"/>
</dbReference>
<gene>
    <name evidence="1" type="ORF">SAMN05444142_1215</name>
</gene>
<dbReference type="AlphaFoldDB" id="A0A1H0PCA4"/>
<sequence length="93" mass="10937">MTKRQKPYRPPHLTVDYTVMGIMTIDELKQALWTDLQVLKETYNVKYIKAPMLKLNLTDQFGEVAPLKNLGDGKPVYRMHTRHFRPACQDYEP</sequence>
<evidence type="ECO:0000313" key="2">
    <source>
        <dbReference type="Proteomes" id="UP000324252"/>
    </source>
</evidence>
<dbReference type="EMBL" id="FQZZ01000021">
    <property type="protein sequence ID" value="SHL04390.1"/>
    <property type="molecule type" value="Genomic_DNA"/>
</dbReference>
<keyword evidence="2" id="KW-1185">Reference proteome</keyword>
<dbReference type="OrthoDB" id="7856690at2"/>
<dbReference type="Proteomes" id="UP000324252">
    <property type="component" value="Unassembled WGS sequence"/>
</dbReference>
<protein>
    <submittedName>
        <fullName evidence="1">Uncharacterized protein</fullName>
    </submittedName>
</protein>
<organism evidence="1 2">
    <name type="scientific">Lutimaribacter pacificus</name>
    <dbReference type="NCBI Taxonomy" id="391948"/>
    <lineage>
        <taxon>Bacteria</taxon>
        <taxon>Pseudomonadati</taxon>
        <taxon>Pseudomonadota</taxon>
        <taxon>Alphaproteobacteria</taxon>
        <taxon>Rhodobacterales</taxon>
        <taxon>Roseobacteraceae</taxon>
        <taxon>Lutimaribacter</taxon>
    </lineage>
</organism>
<accession>A0A1H0PCA4</accession>
<evidence type="ECO:0000313" key="1">
    <source>
        <dbReference type="EMBL" id="SHL04390.1"/>
    </source>
</evidence>
<proteinExistence type="predicted"/>
<name>A0A1H0PCA4_9RHOB</name>
<reference evidence="1 2" key="1">
    <citation type="submission" date="2016-11" db="EMBL/GenBank/DDBJ databases">
        <authorList>
            <person name="Varghese N."/>
            <person name="Submissions S."/>
        </authorList>
    </citation>
    <scope>NUCLEOTIDE SEQUENCE [LARGE SCALE GENOMIC DNA]</scope>
    <source>
        <strain evidence="1 2">DSM 29620</strain>
    </source>
</reference>